<gene>
    <name evidence="1" type="ORF">BJ138DRAFT_1235225</name>
</gene>
<comment type="caution">
    <text evidence="1">The sequence shown here is derived from an EMBL/GenBank/DDBJ whole genome shotgun (WGS) entry which is preliminary data.</text>
</comment>
<proteinExistence type="predicted"/>
<keyword evidence="2" id="KW-1185">Reference proteome</keyword>
<name>A0ACB7ZVI7_9AGAM</name>
<accession>A0ACB7ZVI7</accession>
<dbReference type="EMBL" id="MU268373">
    <property type="protein sequence ID" value="KAH7904747.1"/>
    <property type="molecule type" value="Genomic_DNA"/>
</dbReference>
<dbReference type="Proteomes" id="UP000790377">
    <property type="component" value="Unassembled WGS sequence"/>
</dbReference>
<evidence type="ECO:0000313" key="2">
    <source>
        <dbReference type="Proteomes" id="UP000790377"/>
    </source>
</evidence>
<organism evidence="1 2">
    <name type="scientific">Hygrophoropsis aurantiaca</name>
    <dbReference type="NCBI Taxonomy" id="72124"/>
    <lineage>
        <taxon>Eukaryota</taxon>
        <taxon>Fungi</taxon>
        <taxon>Dikarya</taxon>
        <taxon>Basidiomycota</taxon>
        <taxon>Agaricomycotina</taxon>
        <taxon>Agaricomycetes</taxon>
        <taxon>Agaricomycetidae</taxon>
        <taxon>Boletales</taxon>
        <taxon>Coniophorineae</taxon>
        <taxon>Hygrophoropsidaceae</taxon>
        <taxon>Hygrophoropsis</taxon>
    </lineage>
</organism>
<reference evidence="1" key="1">
    <citation type="journal article" date="2021" name="New Phytol.">
        <title>Evolutionary innovations through gain and loss of genes in the ectomycorrhizal Boletales.</title>
        <authorList>
            <person name="Wu G."/>
            <person name="Miyauchi S."/>
            <person name="Morin E."/>
            <person name="Kuo A."/>
            <person name="Drula E."/>
            <person name="Varga T."/>
            <person name="Kohler A."/>
            <person name="Feng B."/>
            <person name="Cao Y."/>
            <person name="Lipzen A."/>
            <person name="Daum C."/>
            <person name="Hundley H."/>
            <person name="Pangilinan J."/>
            <person name="Johnson J."/>
            <person name="Barry K."/>
            <person name="LaButti K."/>
            <person name="Ng V."/>
            <person name="Ahrendt S."/>
            <person name="Min B."/>
            <person name="Choi I.G."/>
            <person name="Park H."/>
            <person name="Plett J.M."/>
            <person name="Magnuson J."/>
            <person name="Spatafora J.W."/>
            <person name="Nagy L.G."/>
            <person name="Henrissat B."/>
            <person name="Grigoriev I.V."/>
            <person name="Yang Z.L."/>
            <person name="Xu J."/>
            <person name="Martin F.M."/>
        </authorList>
    </citation>
    <scope>NUCLEOTIDE SEQUENCE</scope>
    <source>
        <strain evidence="1">ATCC 28755</strain>
    </source>
</reference>
<protein>
    <submittedName>
        <fullName evidence="1">Uncharacterized protein</fullName>
    </submittedName>
</protein>
<sequence>MPENTEAGLRDDEWEDLVDNDVYNISDYAAPPNVVKSKPKRRTKISMRPHLEWIQQYRDTYLDEIIWHEGRGDFTNETECSDCKRSNATTPSAPEYRCQDCFPQDLVCSACCVHRHKLHPFHRLERWNNTFFEPASLQSLGLIIQLNHHSGYCSAPVGAHADFKVLDANGIHNVTLRFCGCAKQQPHHIQLLRRGLYPATRNRPRTVATFHVLKLLHILGLTSKISIYDFYRALEKRTNNTGLNSRYPAMMRMALQWRHLKMLKRAGRGHDPSGVDGTLAGELAVVCPSCPHPGINLPNAWEQTPLLLQFLYTLFVTVDANFRLKNQLVSSYTLDPGMGTGLAYFVPRAPYHAFLRDRISDKDISTCVGFNAIAQANTKFSKGLRYTGVGACGCARSEMFMPNGVGDLQKGERYANMDFILASGIWNRVPKRLVFSYDIACQFIVNFEKRMEQWPTHLRLPPRLQVQAVIPKLHARAHEEKGHDQYSLYFTPGVGATDGEAAERLWAPHNALGNSTKTQGPGSRHDVLDDHFGFWNWLKYNSMGRTLLRRYRAAVPERNRQVEAHRGFTASLPPAQVGAWTILAETWEADTSHPKTATSPYEIKSAALSEAHVRKELALEEQTQAENGGETRHEVSAGVFVAMGLDIEDLQRRLASDAKSAAKTDIQQTRITERRNVLRTKIRAWETLQLIYMPGLLQFLTSSPHKSLPSSLDHNRSTHPEVHELWLPSKIPTDQRGLVCHAQLVLIEERLRTAQCFDSLQSLREVLRLKTRMIQFKHKNHRGQREGTRSRTLIDNVQRRVMTYADKYRVARKAKLVLTGPGTWERELRPLLDGDIRSYVDAENQDRRLSTQDADSTNTDELPNVLTTNEEQRRGTGETRRTLSWIWTTVPLLEGDEGFEDVLRVEWMKSRARAARWTEEVLLLREEMRRVLQYLEWRARWWNDRASMRSTLTSSLSEALRAFACEQANLQTTLASSFRDLWRQPLQDAAVDGGNTLPLGEDEDEDEMDDEDSFGDSGDEFDEAEEDWAAEEAPRLT</sequence>
<evidence type="ECO:0000313" key="1">
    <source>
        <dbReference type="EMBL" id="KAH7904747.1"/>
    </source>
</evidence>